<dbReference type="PANTHER" id="PTHR47773:SF1">
    <property type="entry name" value="C2H2-TYPE DOMAIN-CONTAINING PROTEIN"/>
    <property type="match status" value="1"/>
</dbReference>
<gene>
    <name evidence="1" type="ORF">SKAU_G00389110</name>
</gene>
<reference evidence="1" key="1">
    <citation type="journal article" date="2023" name="Science">
        <title>Genome structures resolve the early diversification of teleost fishes.</title>
        <authorList>
            <person name="Parey E."/>
            <person name="Louis A."/>
            <person name="Montfort J."/>
            <person name="Bouchez O."/>
            <person name="Roques C."/>
            <person name="Iampietro C."/>
            <person name="Lluch J."/>
            <person name="Castinel A."/>
            <person name="Donnadieu C."/>
            <person name="Desvignes T."/>
            <person name="Floi Bucao C."/>
            <person name="Jouanno E."/>
            <person name="Wen M."/>
            <person name="Mejri S."/>
            <person name="Dirks R."/>
            <person name="Jansen H."/>
            <person name="Henkel C."/>
            <person name="Chen W.J."/>
            <person name="Zahm M."/>
            <person name="Cabau C."/>
            <person name="Klopp C."/>
            <person name="Thompson A.W."/>
            <person name="Robinson-Rechavi M."/>
            <person name="Braasch I."/>
            <person name="Lecointre G."/>
            <person name="Bobe J."/>
            <person name="Postlethwait J.H."/>
            <person name="Berthelot C."/>
            <person name="Roest Crollius H."/>
            <person name="Guiguen Y."/>
        </authorList>
    </citation>
    <scope>NUCLEOTIDE SEQUENCE</scope>
    <source>
        <strain evidence="1">WJC10195</strain>
    </source>
</reference>
<keyword evidence="2" id="KW-1185">Reference proteome</keyword>
<evidence type="ECO:0000313" key="2">
    <source>
        <dbReference type="Proteomes" id="UP001152622"/>
    </source>
</evidence>
<dbReference type="OrthoDB" id="8942218at2759"/>
<name>A0A9Q1EB41_SYNKA</name>
<protein>
    <submittedName>
        <fullName evidence="1">Uncharacterized protein</fullName>
    </submittedName>
</protein>
<dbReference type="EMBL" id="JAINUF010000020">
    <property type="protein sequence ID" value="KAJ8335569.1"/>
    <property type="molecule type" value="Genomic_DNA"/>
</dbReference>
<organism evidence="1 2">
    <name type="scientific">Synaphobranchus kaupii</name>
    <name type="common">Kaup's arrowtooth eel</name>
    <dbReference type="NCBI Taxonomy" id="118154"/>
    <lineage>
        <taxon>Eukaryota</taxon>
        <taxon>Metazoa</taxon>
        <taxon>Chordata</taxon>
        <taxon>Craniata</taxon>
        <taxon>Vertebrata</taxon>
        <taxon>Euteleostomi</taxon>
        <taxon>Actinopterygii</taxon>
        <taxon>Neopterygii</taxon>
        <taxon>Teleostei</taxon>
        <taxon>Anguilliformes</taxon>
        <taxon>Synaphobranchidae</taxon>
        <taxon>Synaphobranchus</taxon>
    </lineage>
</organism>
<dbReference type="Proteomes" id="UP001152622">
    <property type="component" value="Chromosome 20"/>
</dbReference>
<dbReference type="PANTHER" id="PTHR47773">
    <property type="entry name" value="SI:DKEY-9I5.2-RELATED"/>
    <property type="match status" value="1"/>
</dbReference>
<dbReference type="AlphaFoldDB" id="A0A9Q1EB41"/>
<proteinExistence type="predicted"/>
<comment type="caution">
    <text evidence="1">The sequence shown here is derived from an EMBL/GenBank/DDBJ whole genome shotgun (WGS) entry which is preliminary data.</text>
</comment>
<evidence type="ECO:0000313" key="1">
    <source>
        <dbReference type="EMBL" id="KAJ8335569.1"/>
    </source>
</evidence>
<accession>A0A9Q1EB41</accession>
<sequence>MSANCLNFQIYLLEGLNRWNQDRAAASLSSGPPALRSYTGNLVHCVNNNYKKLFGRKVVPTFCQPAHYTGEVIGVQYLLRQTGQALQNMHPDSEEMAVLIEELDVEEDREGDEGFCDLTEVPTVLDVKVLQSPRSSPQAPGCSALASDSPILASSSTTMASGSLILAPGDVGVTCGDGDGC</sequence>